<feature type="binding site" evidence="6">
    <location>
        <position position="214"/>
    </location>
    <ligand>
        <name>substrate</name>
    </ligand>
</feature>
<organism evidence="8 9">
    <name type="scientific">Nitrospira defluvii</name>
    <dbReference type="NCBI Taxonomy" id="330214"/>
    <lineage>
        <taxon>Bacteria</taxon>
        <taxon>Pseudomonadati</taxon>
        <taxon>Nitrospirota</taxon>
        <taxon>Nitrospiria</taxon>
        <taxon>Nitrospirales</taxon>
        <taxon>Nitrospiraceae</taxon>
        <taxon>Nitrospira</taxon>
    </lineage>
</organism>
<dbReference type="PANTHER" id="PTHR21139">
    <property type="entry name" value="TRIOSEPHOSPHATE ISOMERASE"/>
    <property type="match status" value="1"/>
</dbReference>
<feature type="active site" description="Proton acceptor" evidence="6">
    <location>
        <position position="168"/>
    </location>
</feature>
<comment type="pathway">
    <text evidence="6 7">Carbohydrate biosynthesis; gluconeogenesis.</text>
</comment>
<feature type="binding site" evidence="6">
    <location>
        <begin position="9"/>
        <end position="11"/>
    </location>
    <ligand>
        <name>substrate</name>
    </ligand>
</feature>
<comment type="function">
    <text evidence="6">Involved in the gluconeogenesis. Catalyzes stereospecifically the conversion of dihydroxyacetone phosphate (DHAP) to D-glyceraldehyde-3-phosphate (G3P).</text>
</comment>
<evidence type="ECO:0000313" key="8">
    <source>
        <dbReference type="EMBL" id="CAE6690446.1"/>
    </source>
</evidence>
<evidence type="ECO:0000256" key="1">
    <source>
        <dbReference type="ARBA" id="ARBA00007422"/>
    </source>
</evidence>
<proteinExistence type="inferred from homology"/>
<evidence type="ECO:0000256" key="5">
    <source>
        <dbReference type="ARBA" id="ARBA00023235"/>
    </source>
</evidence>
<keyword evidence="4 6" id="KW-0324">Glycolysis</keyword>
<comment type="pathway">
    <text evidence="6 7">Carbohydrate degradation; glycolysis; D-glyceraldehyde 3-phosphate from glycerone phosphate: step 1/1.</text>
</comment>
<dbReference type="CDD" id="cd00311">
    <property type="entry name" value="TIM"/>
    <property type="match status" value="1"/>
</dbReference>
<evidence type="ECO:0000256" key="4">
    <source>
        <dbReference type="ARBA" id="ARBA00023152"/>
    </source>
</evidence>
<dbReference type="Proteomes" id="UP000675880">
    <property type="component" value="Unassembled WGS sequence"/>
</dbReference>
<dbReference type="PANTHER" id="PTHR21139:SF42">
    <property type="entry name" value="TRIOSEPHOSPHATE ISOMERASE"/>
    <property type="match status" value="1"/>
</dbReference>
<dbReference type="InterPro" id="IPR035990">
    <property type="entry name" value="TIM_sf"/>
</dbReference>
<dbReference type="HAMAP" id="MF_00147_B">
    <property type="entry name" value="TIM_B"/>
    <property type="match status" value="1"/>
</dbReference>
<dbReference type="SUPFAM" id="SSF51351">
    <property type="entry name" value="Triosephosphate isomerase (TIM)"/>
    <property type="match status" value="1"/>
</dbReference>
<dbReference type="EC" id="5.3.1.1" evidence="6 7"/>
<evidence type="ECO:0000256" key="2">
    <source>
        <dbReference type="ARBA" id="ARBA00022432"/>
    </source>
</evidence>
<comment type="subcellular location">
    <subcellularLocation>
        <location evidence="6 7">Cytoplasm</location>
    </subcellularLocation>
</comment>
<sequence>MRTRFIVGNWKMNKTATEAVAFVHRLKQELPSVEGIQVGFTPPFTALHATRDALASNPAFLLGAQNLHWEEKGAFTGEVSGPMLKDLGCEFVLVGHSERRQHFGDQDTWTNRKVLAALRHGLRPILCVGETLQERDSEHTDAVIERQLRAGLVGVDDQGLAAVTIAYEPVWAIGTGRAATPQQAVLVHRMIRRIIGELGGADRVQQLRILYGGSVTPQNIADFLSFEEIDGALVGGACLDPLSFATLVRVAIRATPTRTA</sequence>
<comment type="similarity">
    <text evidence="1 6 7">Belongs to the triosephosphate isomerase family.</text>
</comment>
<dbReference type="NCBIfam" id="TIGR00419">
    <property type="entry name" value="tim"/>
    <property type="match status" value="1"/>
</dbReference>
<dbReference type="InterPro" id="IPR022896">
    <property type="entry name" value="TrioseP_Isoase_bac/euk"/>
</dbReference>
<keyword evidence="2 6" id="KW-0312">Gluconeogenesis</keyword>
<comment type="subunit">
    <text evidence="6 7">Homodimer.</text>
</comment>
<feature type="active site" description="Electrophile" evidence="6">
    <location>
        <position position="96"/>
    </location>
</feature>
<name>A0ABN7KH54_9BACT</name>
<evidence type="ECO:0000256" key="6">
    <source>
        <dbReference type="HAMAP-Rule" id="MF_00147"/>
    </source>
</evidence>
<keyword evidence="9" id="KW-1185">Reference proteome</keyword>
<comment type="catalytic activity">
    <reaction evidence="6 7">
        <text>D-glyceraldehyde 3-phosphate = dihydroxyacetone phosphate</text>
        <dbReference type="Rhea" id="RHEA:18585"/>
        <dbReference type="ChEBI" id="CHEBI:57642"/>
        <dbReference type="ChEBI" id="CHEBI:59776"/>
        <dbReference type="EC" id="5.3.1.1"/>
    </reaction>
</comment>
<evidence type="ECO:0000256" key="7">
    <source>
        <dbReference type="RuleBase" id="RU363013"/>
    </source>
</evidence>
<evidence type="ECO:0000313" key="9">
    <source>
        <dbReference type="Proteomes" id="UP000675880"/>
    </source>
</evidence>
<protein>
    <recommendedName>
        <fullName evidence="6 7">Triosephosphate isomerase</fullName>
        <shortName evidence="6">TIM</shortName>
        <shortName evidence="6">TPI</shortName>
        <ecNumber evidence="6 7">5.3.1.1</ecNumber>
    </recommendedName>
    <alternativeName>
        <fullName evidence="6">Triose-phosphate isomerase</fullName>
    </alternativeName>
</protein>
<gene>
    <name evidence="6 8" type="primary">tpiA</name>
    <name evidence="8" type="ORF">NSPZN2_10196</name>
</gene>
<dbReference type="RefSeq" id="WP_213040127.1">
    <property type="nucleotide sequence ID" value="NZ_CAJNBJ010000001.1"/>
</dbReference>
<comment type="caution">
    <text evidence="8">The sequence shown here is derived from an EMBL/GenBank/DDBJ whole genome shotgun (WGS) entry which is preliminary data.</text>
</comment>
<dbReference type="InterPro" id="IPR000652">
    <property type="entry name" value="Triosephosphate_isomerase"/>
</dbReference>
<feature type="binding site" evidence="6">
    <location>
        <begin position="235"/>
        <end position="236"/>
    </location>
    <ligand>
        <name>substrate</name>
    </ligand>
</feature>
<dbReference type="EMBL" id="CAJNBJ010000001">
    <property type="protein sequence ID" value="CAE6690446.1"/>
    <property type="molecule type" value="Genomic_DNA"/>
</dbReference>
<dbReference type="Gene3D" id="3.20.20.70">
    <property type="entry name" value="Aldolase class I"/>
    <property type="match status" value="1"/>
</dbReference>
<dbReference type="PROSITE" id="PS51440">
    <property type="entry name" value="TIM_2"/>
    <property type="match status" value="1"/>
</dbReference>
<dbReference type="PROSITE" id="PS00171">
    <property type="entry name" value="TIM_1"/>
    <property type="match status" value="1"/>
</dbReference>
<feature type="binding site" evidence="6">
    <location>
        <position position="174"/>
    </location>
    <ligand>
        <name>substrate</name>
    </ligand>
</feature>
<keyword evidence="5 6" id="KW-0413">Isomerase</keyword>
<keyword evidence="3 6" id="KW-0963">Cytoplasm</keyword>
<evidence type="ECO:0000256" key="3">
    <source>
        <dbReference type="ARBA" id="ARBA00022490"/>
    </source>
</evidence>
<dbReference type="InterPro" id="IPR020861">
    <property type="entry name" value="Triosephosphate_isomerase_AS"/>
</dbReference>
<dbReference type="Pfam" id="PF00121">
    <property type="entry name" value="TIM"/>
    <property type="match status" value="1"/>
</dbReference>
<dbReference type="GO" id="GO:0004807">
    <property type="term" value="F:triose-phosphate isomerase activity"/>
    <property type="evidence" value="ECO:0007669"/>
    <property type="project" value="UniProtKB-EC"/>
</dbReference>
<dbReference type="InterPro" id="IPR013785">
    <property type="entry name" value="Aldolase_TIM"/>
</dbReference>
<accession>A0ABN7KH54</accession>
<reference evidence="8 9" key="1">
    <citation type="submission" date="2021-02" db="EMBL/GenBank/DDBJ databases">
        <authorList>
            <person name="Han P."/>
        </authorList>
    </citation>
    <scope>NUCLEOTIDE SEQUENCE [LARGE SCALE GENOMIC DNA]</scope>
    <source>
        <strain evidence="8">Candidatus Nitrospira sp. ZN2</strain>
    </source>
</reference>